<dbReference type="InParanoid" id="A0A0C2TE24"/>
<proteinExistence type="predicted"/>
<dbReference type="Proteomes" id="UP000054549">
    <property type="component" value="Unassembled WGS sequence"/>
</dbReference>
<name>A0A0C2TE24_AMAMK</name>
<sequence length="291" mass="33271">MDAAGSFAFQILVRAPSMAANIVDPPFLHLLSSQQTIGQLDNFITTSALFAATNPQEAVEDPTYHDPSRYHVRQIDIIKRCYQFIQHEGIILTIRRQGLPPGLADDFYLLINRDVKSGAFIRAIFTCFLSRKLAIDRVGYILPNSATRPPFDSALWTMRIDQDGLTLMHITKLLYAISGSIPGDNQYYHLFNRNCYWYTRVFNRLITRIAPQAAGASGWQIQDHENRNHFWYRLGRCFGIQADGSEPPEADEAEINGLETRYNHCYNQLMERVTWVRQALAQAQVQAQDEI</sequence>
<evidence type="ECO:0000313" key="1">
    <source>
        <dbReference type="EMBL" id="KIL65059.1"/>
    </source>
</evidence>
<dbReference type="HOGENOM" id="CLU_956361_0_0_1"/>
<protein>
    <submittedName>
        <fullName evidence="1">Uncharacterized protein</fullName>
    </submittedName>
</protein>
<reference evidence="1 2" key="1">
    <citation type="submission" date="2014-04" db="EMBL/GenBank/DDBJ databases">
        <title>Evolutionary Origins and Diversification of the Mycorrhizal Mutualists.</title>
        <authorList>
            <consortium name="DOE Joint Genome Institute"/>
            <consortium name="Mycorrhizal Genomics Consortium"/>
            <person name="Kohler A."/>
            <person name="Kuo A."/>
            <person name="Nagy L.G."/>
            <person name="Floudas D."/>
            <person name="Copeland A."/>
            <person name="Barry K.W."/>
            <person name="Cichocki N."/>
            <person name="Veneault-Fourrey C."/>
            <person name="LaButti K."/>
            <person name="Lindquist E.A."/>
            <person name="Lipzen A."/>
            <person name="Lundell T."/>
            <person name="Morin E."/>
            <person name="Murat C."/>
            <person name="Riley R."/>
            <person name="Ohm R."/>
            <person name="Sun H."/>
            <person name="Tunlid A."/>
            <person name="Henrissat B."/>
            <person name="Grigoriev I.V."/>
            <person name="Hibbett D.S."/>
            <person name="Martin F."/>
        </authorList>
    </citation>
    <scope>NUCLEOTIDE SEQUENCE [LARGE SCALE GENOMIC DNA]</scope>
    <source>
        <strain evidence="1 2">Koide BX008</strain>
    </source>
</reference>
<dbReference type="EMBL" id="KN818245">
    <property type="protein sequence ID" value="KIL65059.1"/>
    <property type="molecule type" value="Genomic_DNA"/>
</dbReference>
<organism evidence="1 2">
    <name type="scientific">Amanita muscaria (strain Koide BX008)</name>
    <dbReference type="NCBI Taxonomy" id="946122"/>
    <lineage>
        <taxon>Eukaryota</taxon>
        <taxon>Fungi</taxon>
        <taxon>Dikarya</taxon>
        <taxon>Basidiomycota</taxon>
        <taxon>Agaricomycotina</taxon>
        <taxon>Agaricomycetes</taxon>
        <taxon>Agaricomycetidae</taxon>
        <taxon>Agaricales</taxon>
        <taxon>Pluteineae</taxon>
        <taxon>Amanitaceae</taxon>
        <taxon>Amanita</taxon>
    </lineage>
</organism>
<accession>A0A0C2TE24</accession>
<keyword evidence="2" id="KW-1185">Reference proteome</keyword>
<evidence type="ECO:0000313" key="2">
    <source>
        <dbReference type="Proteomes" id="UP000054549"/>
    </source>
</evidence>
<gene>
    <name evidence="1" type="ORF">M378DRAFT_11147</name>
</gene>
<dbReference type="AlphaFoldDB" id="A0A0C2TE24"/>